<feature type="domain" description="Zinc-ribbon" evidence="2">
    <location>
        <begin position="3"/>
        <end position="25"/>
    </location>
</feature>
<dbReference type="Proteomes" id="UP000664495">
    <property type="component" value="Unassembled WGS sequence"/>
</dbReference>
<protein>
    <submittedName>
        <fullName evidence="3">DUF975 family protein</fullName>
    </submittedName>
</protein>
<dbReference type="InterPro" id="IPR010380">
    <property type="entry name" value="DUF975"/>
</dbReference>
<name>A0ABS3HDB3_9ENTE</name>
<feature type="transmembrane region" description="Helical" evidence="1">
    <location>
        <begin position="257"/>
        <end position="278"/>
    </location>
</feature>
<keyword evidence="4" id="KW-1185">Reference proteome</keyword>
<dbReference type="InterPro" id="IPR026870">
    <property type="entry name" value="Zinc_ribbon_dom"/>
</dbReference>
<sequence>MKYCPNCGAELRAEAKFCPSCGYNLEQEVPNENGSQEPFVQVTSNEQFELELEKAEGLNVTRAEIKKHAQKKLSGRYGEWCKTILLLIGANIVAGFIFRFAYVRFFTNSLLNLFNPYDYSGYYDYGYSYTRPFSGASLFLWFLVMIAALVLMFLVAALSTAVLQWCAIHTLRGNRADGLQIFAYFIKAQKNRVLKANILIAIYTFLWSLLFVIPGIVKSASYAMTNYLLEKDDTLSASDAILLSRQIMYGYKMEFLILRYSFFFWNLIAVFQLTNFYIMPYQNVTEIQFLDTLYNHYVEQHNENEAKTPAAAVDASL</sequence>
<feature type="transmembrane region" description="Helical" evidence="1">
    <location>
        <begin position="80"/>
        <end position="102"/>
    </location>
</feature>
<evidence type="ECO:0000313" key="4">
    <source>
        <dbReference type="Proteomes" id="UP000664495"/>
    </source>
</evidence>
<evidence type="ECO:0000256" key="1">
    <source>
        <dbReference type="SAM" id="Phobius"/>
    </source>
</evidence>
<dbReference type="Pfam" id="PF13240">
    <property type="entry name" value="Zn_Ribbon_1"/>
    <property type="match status" value="1"/>
</dbReference>
<dbReference type="PANTHER" id="PTHR40076">
    <property type="entry name" value="MEMBRANE PROTEIN-RELATED"/>
    <property type="match status" value="1"/>
</dbReference>
<dbReference type="InterPro" id="IPR038587">
    <property type="entry name" value="Ribosomal_eL40_sf"/>
</dbReference>
<dbReference type="Pfam" id="PF06161">
    <property type="entry name" value="DUF975"/>
    <property type="match status" value="1"/>
</dbReference>
<gene>
    <name evidence="3" type="ORF">JZO85_04140</name>
</gene>
<feature type="transmembrane region" description="Helical" evidence="1">
    <location>
        <begin position="138"/>
        <end position="163"/>
    </location>
</feature>
<proteinExistence type="predicted"/>
<keyword evidence="1" id="KW-0812">Transmembrane</keyword>
<dbReference type="EMBL" id="JAFLVR010000008">
    <property type="protein sequence ID" value="MBO0451445.1"/>
    <property type="molecule type" value="Genomic_DNA"/>
</dbReference>
<keyword evidence="1" id="KW-0472">Membrane</keyword>
<evidence type="ECO:0000313" key="3">
    <source>
        <dbReference type="EMBL" id="MBO0451445.1"/>
    </source>
</evidence>
<comment type="caution">
    <text evidence="3">The sequence shown here is derived from an EMBL/GenBank/DDBJ whole genome shotgun (WGS) entry which is preliminary data.</text>
</comment>
<reference evidence="3 4" key="1">
    <citation type="submission" date="2021-03" db="EMBL/GenBank/DDBJ databases">
        <title>Enterococcal diversity collection.</title>
        <authorList>
            <person name="Gilmore M.S."/>
            <person name="Schwartzman J."/>
            <person name="Van Tyne D."/>
            <person name="Martin M."/>
            <person name="Earl A.M."/>
            <person name="Manson A.L."/>
            <person name="Straub T."/>
            <person name="Salamzade R."/>
            <person name="Saavedra J."/>
            <person name="Lebreton F."/>
            <person name="Prichula J."/>
            <person name="Schaufler K."/>
            <person name="Gaca A."/>
            <person name="Sgardioli B."/>
            <person name="Wagenaar J."/>
            <person name="Strong T."/>
        </authorList>
    </citation>
    <scope>NUCLEOTIDE SEQUENCE [LARGE SCALE GENOMIC DNA]</scope>
    <source>
        <strain evidence="3 4">MJM16</strain>
    </source>
</reference>
<dbReference type="Gene3D" id="4.10.1060.50">
    <property type="match status" value="1"/>
</dbReference>
<evidence type="ECO:0000259" key="2">
    <source>
        <dbReference type="Pfam" id="PF13240"/>
    </source>
</evidence>
<keyword evidence="1" id="KW-1133">Transmembrane helix</keyword>
<dbReference type="RefSeq" id="WP_207107252.1">
    <property type="nucleotide sequence ID" value="NZ_JAFLVR010000008.1"/>
</dbReference>
<organism evidence="3 4">
    <name type="scientific">Candidatus Enterococcus murrayae</name>
    <dbReference type="NCBI Taxonomy" id="2815321"/>
    <lineage>
        <taxon>Bacteria</taxon>
        <taxon>Bacillati</taxon>
        <taxon>Bacillota</taxon>
        <taxon>Bacilli</taxon>
        <taxon>Lactobacillales</taxon>
        <taxon>Enterococcaceae</taxon>
        <taxon>Enterococcus</taxon>
    </lineage>
</organism>
<accession>A0ABS3HDB3</accession>
<feature type="transmembrane region" description="Helical" evidence="1">
    <location>
        <begin position="196"/>
        <end position="217"/>
    </location>
</feature>
<dbReference type="PANTHER" id="PTHR40076:SF1">
    <property type="entry name" value="MEMBRANE PROTEIN"/>
    <property type="match status" value="1"/>
</dbReference>